<name>F0WXC8_9STRA</name>
<protein>
    <submittedName>
        <fullName evidence="1">AlNc14C348G10880 protein</fullName>
    </submittedName>
</protein>
<proteinExistence type="predicted"/>
<gene>
    <name evidence="1" type="primary">AlNc14C348G10880</name>
    <name evidence="1" type="ORF">ALNC14_122640</name>
</gene>
<sequence>MLAIQTNACCCSHCDCVSLSTLTAGDGILKETCITFLFTVEPYQTTSLGNCISYEAAKACSRLVFIPDDVCTYAFARESVEKMSKKVISYIKDGLDKFGHM</sequence>
<evidence type="ECO:0000313" key="1">
    <source>
        <dbReference type="EMBL" id="CCA26120.1"/>
    </source>
</evidence>
<dbReference type="EMBL" id="FR824393">
    <property type="protein sequence ID" value="CCA26120.1"/>
    <property type="molecule type" value="Genomic_DNA"/>
</dbReference>
<accession>F0WXC8</accession>
<organism evidence="1">
    <name type="scientific">Albugo laibachii Nc14</name>
    <dbReference type="NCBI Taxonomy" id="890382"/>
    <lineage>
        <taxon>Eukaryota</taxon>
        <taxon>Sar</taxon>
        <taxon>Stramenopiles</taxon>
        <taxon>Oomycota</taxon>
        <taxon>Peronosporomycetes</taxon>
        <taxon>Albuginales</taxon>
        <taxon>Albuginaceae</taxon>
        <taxon>Albugo</taxon>
    </lineage>
</organism>
<reference evidence="1" key="2">
    <citation type="submission" date="2011-02" db="EMBL/GenBank/DDBJ databases">
        <authorList>
            <person name="MacLean D."/>
        </authorList>
    </citation>
    <scope>NUCLEOTIDE SEQUENCE</scope>
</reference>
<reference evidence="1" key="1">
    <citation type="journal article" date="2011" name="PLoS Biol.">
        <title>Gene gain and loss during evolution of obligate parasitism in the white rust pathogen of Arabidopsis thaliana.</title>
        <authorList>
            <person name="Kemen E."/>
            <person name="Gardiner A."/>
            <person name="Schultz-Larsen T."/>
            <person name="Kemen A.C."/>
            <person name="Balmuth A.L."/>
            <person name="Robert-Seilaniantz A."/>
            <person name="Bailey K."/>
            <person name="Holub E."/>
            <person name="Studholme D.J."/>
            <person name="Maclean D."/>
            <person name="Jones J.D."/>
        </authorList>
    </citation>
    <scope>NUCLEOTIDE SEQUENCE</scope>
</reference>
<dbReference type="HOGENOM" id="CLU_2296947_0_0_1"/>
<dbReference type="AlphaFoldDB" id="F0WXC8"/>